<dbReference type="SUPFAM" id="SSF51344">
    <property type="entry name" value="Epsilon subunit of F1F0-ATP synthase N-terminal domain"/>
    <property type="match status" value="1"/>
</dbReference>
<dbReference type="InterPro" id="IPR020546">
    <property type="entry name" value="ATP_synth_F1_dsu/esu_N"/>
</dbReference>
<dbReference type="PANTHER" id="PTHR13822:SF10">
    <property type="entry name" value="ATP SYNTHASE EPSILON CHAIN, CHLOROPLASTIC"/>
    <property type="match status" value="1"/>
</dbReference>
<evidence type="ECO:0000256" key="3">
    <source>
        <dbReference type="ARBA" id="ARBA00005712"/>
    </source>
</evidence>
<accession>A0A0F3GLT6</accession>
<dbReference type="GO" id="GO:0046933">
    <property type="term" value="F:proton-transporting ATP synthase activity, rotational mechanism"/>
    <property type="evidence" value="ECO:0007669"/>
    <property type="project" value="UniProtKB-UniRule"/>
</dbReference>
<comment type="subcellular location">
    <subcellularLocation>
        <location evidence="9">Cell membrane</location>
        <topology evidence="9">Peripheral membrane protein</topology>
    </subcellularLocation>
    <subcellularLocation>
        <location evidence="2">Endomembrane system</location>
        <topology evidence="2">Peripheral membrane protein</topology>
    </subcellularLocation>
</comment>
<evidence type="ECO:0000256" key="8">
    <source>
        <dbReference type="ARBA" id="ARBA00023310"/>
    </source>
</evidence>
<keyword evidence="12" id="KW-0378">Hydrolase</keyword>
<dbReference type="InterPro" id="IPR001469">
    <property type="entry name" value="ATP_synth_F1_dsu/esu"/>
</dbReference>
<dbReference type="GO" id="GO:0012505">
    <property type="term" value="C:endomembrane system"/>
    <property type="evidence" value="ECO:0007669"/>
    <property type="project" value="UniProtKB-SubCell"/>
</dbReference>
<dbReference type="HAMAP" id="MF_00530">
    <property type="entry name" value="ATP_synth_epsil_bac"/>
    <property type="match status" value="1"/>
</dbReference>
<dbReference type="Pfam" id="PF02823">
    <property type="entry name" value="ATP-synt_DE_N"/>
    <property type="match status" value="1"/>
</dbReference>
<dbReference type="InterPro" id="IPR036771">
    <property type="entry name" value="ATPsynth_dsu/esu_N"/>
</dbReference>
<dbReference type="NCBIfam" id="TIGR01216">
    <property type="entry name" value="ATP_synt_epsi"/>
    <property type="match status" value="1"/>
</dbReference>
<evidence type="ECO:0000256" key="7">
    <source>
        <dbReference type="ARBA" id="ARBA00023196"/>
    </source>
</evidence>
<evidence type="ECO:0000256" key="5">
    <source>
        <dbReference type="ARBA" id="ARBA00023065"/>
    </source>
</evidence>
<proteinExistence type="inferred from homology"/>
<name>A0A0F3GLT6_9BACT</name>
<gene>
    <name evidence="9" type="primary">atpC</name>
    <name evidence="12" type="ORF">MBAV_004878</name>
</gene>
<keyword evidence="8 9" id="KW-0066">ATP synthesis</keyword>
<reference evidence="12 13" key="1">
    <citation type="submission" date="2015-02" db="EMBL/GenBank/DDBJ databases">
        <title>Single-cell genomics of uncultivated deep-branching MTB reveals a conserved set of magnetosome genes.</title>
        <authorList>
            <person name="Kolinko S."/>
            <person name="Richter M."/>
            <person name="Glockner F.O."/>
            <person name="Brachmann A."/>
            <person name="Schuler D."/>
        </authorList>
    </citation>
    <scope>NUCLEOTIDE SEQUENCE [LARGE SCALE GENOMIC DNA]</scope>
    <source>
        <strain evidence="12">TM-1</strain>
    </source>
</reference>
<evidence type="ECO:0000256" key="10">
    <source>
        <dbReference type="RuleBase" id="RU003656"/>
    </source>
</evidence>
<evidence type="ECO:0000313" key="13">
    <source>
        <dbReference type="Proteomes" id="UP000033423"/>
    </source>
</evidence>
<evidence type="ECO:0000256" key="4">
    <source>
        <dbReference type="ARBA" id="ARBA00022448"/>
    </source>
</evidence>
<dbReference type="GO" id="GO:0005524">
    <property type="term" value="F:ATP binding"/>
    <property type="evidence" value="ECO:0007669"/>
    <property type="project" value="UniProtKB-UniRule"/>
</dbReference>
<evidence type="ECO:0000256" key="6">
    <source>
        <dbReference type="ARBA" id="ARBA00023136"/>
    </source>
</evidence>
<dbReference type="CDD" id="cd12152">
    <property type="entry name" value="F1-ATPase_delta"/>
    <property type="match status" value="1"/>
</dbReference>
<dbReference type="EMBL" id="LACI01002117">
    <property type="protein sequence ID" value="KJU82934.1"/>
    <property type="molecule type" value="Genomic_DNA"/>
</dbReference>
<dbReference type="Gene3D" id="2.60.15.10">
    <property type="entry name" value="F0F1 ATP synthase delta/epsilon subunit, N-terminal"/>
    <property type="match status" value="1"/>
</dbReference>
<keyword evidence="9" id="KW-0375">Hydrogen ion transport</keyword>
<protein>
    <recommendedName>
        <fullName evidence="9">ATP synthase epsilon chain</fullName>
    </recommendedName>
    <alternativeName>
        <fullName evidence="9">ATP synthase F1 sector epsilon subunit</fullName>
    </alternativeName>
    <alternativeName>
        <fullName evidence="9">F-ATPase epsilon subunit</fullName>
    </alternativeName>
</protein>
<keyword evidence="4 9" id="KW-0813">Transport</keyword>
<comment type="similarity">
    <text evidence="3 9 10">Belongs to the ATPase epsilon chain family.</text>
</comment>
<dbReference type="GO" id="GO:0005886">
    <property type="term" value="C:plasma membrane"/>
    <property type="evidence" value="ECO:0007669"/>
    <property type="project" value="UniProtKB-SubCell"/>
</dbReference>
<keyword evidence="6 9" id="KW-0472">Membrane</keyword>
<keyword evidence="13" id="KW-1185">Reference proteome</keyword>
<evidence type="ECO:0000313" key="12">
    <source>
        <dbReference type="EMBL" id="KJU82934.1"/>
    </source>
</evidence>
<dbReference type="Proteomes" id="UP000033423">
    <property type="component" value="Unassembled WGS sequence"/>
</dbReference>
<evidence type="ECO:0000256" key="2">
    <source>
        <dbReference type="ARBA" id="ARBA00004184"/>
    </source>
</evidence>
<comment type="caution">
    <text evidence="12">The sequence shown here is derived from an EMBL/GenBank/DDBJ whole genome shotgun (WGS) entry which is preliminary data.</text>
</comment>
<keyword evidence="9" id="KW-1003">Cell membrane</keyword>
<dbReference type="GO" id="GO:0016787">
    <property type="term" value="F:hydrolase activity"/>
    <property type="evidence" value="ECO:0007669"/>
    <property type="project" value="UniProtKB-KW"/>
</dbReference>
<evidence type="ECO:0000256" key="9">
    <source>
        <dbReference type="HAMAP-Rule" id="MF_00530"/>
    </source>
</evidence>
<organism evidence="12 13">
    <name type="scientific">Candidatus Magnetobacterium bavaricum</name>
    <dbReference type="NCBI Taxonomy" id="29290"/>
    <lineage>
        <taxon>Bacteria</taxon>
        <taxon>Pseudomonadati</taxon>
        <taxon>Nitrospirota</taxon>
        <taxon>Thermodesulfovibrionia</taxon>
        <taxon>Thermodesulfovibrionales</taxon>
        <taxon>Candidatus Magnetobacteriaceae</taxon>
        <taxon>Candidatus Magnetobacterium</taxon>
    </lineage>
</organism>
<comment type="function">
    <text evidence="1 9">Produces ATP from ADP in the presence of a proton gradient across the membrane.</text>
</comment>
<feature type="domain" description="ATP synthase F1 complex delta/epsilon subunit N-terminal" evidence="11">
    <location>
        <begin position="5"/>
        <end position="83"/>
    </location>
</feature>
<sequence length="94" mass="10064">MKETLTLEIVTPVGFSFTEEVDEVVAPGTEGQFGVLPGHTSFLTTLEPGTLVYKKGATQGRVSVKSAYVQVTSNHVLVLADSAELENSTVDEKH</sequence>
<keyword evidence="5 9" id="KW-0406">Ion transport</keyword>
<keyword evidence="7 9" id="KW-0139">CF(1)</keyword>
<evidence type="ECO:0000259" key="11">
    <source>
        <dbReference type="Pfam" id="PF02823"/>
    </source>
</evidence>
<comment type="subunit">
    <text evidence="9 10">F-type ATPases have 2 components, CF(1) - the catalytic core - and CF(0) - the membrane proton channel. CF(1) has five subunits: alpha(3), beta(3), gamma(1), delta(1), epsilon(1). CF(0) has three main subunits: a, b and c.</text>
</comment>
<dbReference type="PANTHER" id="PTHR13822">
    <property type="entry name" value="ATP SYNTHASE DELTA/EPSILON CHAIN"/>
    <property type="match status" value="1"/>
</dbReference>
<dbReference type="AlphaFoldDB" id="A0A0F3GLT6"/>
<evidence type="ECO:0000256" key="1">
    <source>
        <dbReference type="ARBA" id="ARBA00003543"/>
    </source>
</evidence>
<dbReference type="GO" id="GO:0045259">
    <property type="term" value="C:proton-transporting ATP synthase complex"/>
    <property type="evidence" value="ECO:0007669"/>
    <property type="project" value="UniProtKB-KW"/>
</dbReference>